<proteinExistence type="predicted"/>
<dbReference type="AlphaFoldDB" id="A0A4Q8APH1"/>
<feature type="domain" description="Gfo/Idh/MocA-like oxidoreductase N-terminal" evidence="3">
    <location>
        <begin position="34"/>
        <end position="149"/>
    </location>
</feature>
<dbReference type="EMBL" id="SHLC01000001">
    <property type="protein sequence ID" value="RZU66527.1"/>
    <property type="molecule type" value="Genomic_DNA"/>
</dbReference>
<dbReference type="Pfam" id="PF22725">
    <property type="entry name" value="GFO_IDH_MocA_C3"/>
    <property type="match status" value="1"/>
</dbReference>
<sequence>MCVTLSSMTKTVIDSAAPAGADRTEATGPAVALRAGFIGAGFMTTVHSRAARAARAELAGVASSSSGSAERAALELGLARSYSSVDALLADDAIDIIHVCTPNTTHARFALAALDAGKHVVCEKPLATSVVDAAALVRRAEATGLTATVPFVYRFHPMVREARARVQAGETGRVLTINGGYLQDWLAEPHADDWRVDADLGGPSRAFADIGSHLVDLLEFITADRIVRLNATTRTVYGNRSNNHDIATEDLVALVVEMRGGAVGTLLISQVAPGRKNSLVLEIAGTEQSIRFDQERPDELWLGRRVGSQHILRDPAELAPDAARLSTVPSGHPMGYQDAFNAFVADSYADAAANSLAASTGVESGCSPEGLPTFADGLRAVRVTAAVLESAASGAWVEVLS</sequence>
<gene>
    <name evidence="5" type="ORF">EV379_2885</name>
</gene>
<dbReference type="PANTHER" id="PTHR43818:SF11">
    <property type="entry name" value="BCDNA.GH03377"/>
    <property type="match status" value="1"/>
</dbReference>
<name>A0A4Q8APH1_9MICO</name>
<evidence type="ECO:0000256" key="1">
    <source>
        <dbReference type="ARBA" id="ARBA00023002"/>
    </source>
</evidence>
<feature type="domain" description="GFO/IDH/MocA-like oxidoreductase" evidence="4">
    <location>
        <begin position="159"/>
        <end position="291"/>
    </location>
</feature>
<dbReference type="InterPro" id="IPR050463">
    <property type="entry name" value="Gfo/Idh/MocA_oxidrdct_glycsds"/>
</dbReference>
<dbReference type="PANTHER" id="PTHR43818">
    <property type="entry name" value="BCDNA.GH03377"/>
    <property type="match status" value="1"/>
</dbReference>
<comment type="caution">
    <text evidence="5">The sequence shown here is derived from an EMBL/GenBank/DDBJ whole genome shotgun (WGS) entry which is preliminary data.</text>
</comment>
<dbReference type="Gene3D" id="3.30.360.10">
    <property type="entry name" value="Dihydrodipicolinate Reductase, domain 2"/>
    <property type="match status" value="1"/>
</dbReference>
<evidence type="ECO:0000313" key="5">
    <source>
        <dbReference type="EMBL" id="RZU66527.1"/>
    </source>
</evidence>
<dbReference type="InterPro" id="IPR055170">
    <property type="entry name" value="GFO_IDH_MocA-like_dom"/>
</dbReference>
<dbReference type="InterPro" id="IPR036291">
    <property type="entry name" value="NAD(P)-bd_dom_sf"/>
</dbReference>
<dbReference type="SUPFAM" id="SSF51735">
    <property type="entry name" value="NAD(P)-binding Rossmann-fold domains"/>
    <property type="match status" value="1"/>
</dbReference>
<dbReference type="GO" id="GO:0016491">
    <property type="term" value="F:oxidoreductase activity"/>
    <property type="evidence" value="ECO:0007669"/>
    <property type="project" value="UniProtKB-KW"/>
</dbReference>
<dbReference type="SUPFAM" id="SSF55347">
    <property type="entry name" value="Glyceraldehyde-3-phosphate dehydrogenase-like, C-terminal domain"/>
    <property type="match status" value="1"/>
</dbReference>
<keyword evidence="2" id="KW-0520">NAD</keyword>
<keyword evidence="6" id="KW-1185">Reference proteome</keyword>
<dbReference type="InterPro" id="IPR000683">
    <property type="entry name" value="Gfo/Idh/MocA-like_OxRdtase_N"/>
</dbReference>
<protein>
    <submittedName>
        <fullName evidence="5">Putative dehydrogenase</fullName>
    </submittedName>
</protein>
<dbReference type="Proteomes" id="UP000291483">
    <property type="component" value="Unassembled WGS sequence"/>
</dbReference>
<dbReference type="GO" id="GO:0000166">
    <property type="term" value="F:nucleotide binding"/>
    <property type="evidence" value="ECO:0007669"/>
    <property type="project" value="InterPro"/>
</dbReference>
<accession>A0A4Q8APH1</accession>
<evidence type="ECO:0000259" key="3">
    <source>
        <dbReference type="Pfam" id="PF01408"/>
    </source>
</evidence>
<evidence type="ECO:0000259" key="4">
    <source>
        <dbReference type="Pfam" id="PF22725"/>
    </source>
</evidence>
<dbReference type="Gene3D" id="3.40.50.720">
    <property type="entry name" value="NAD(P)-binding Rossmann-like Domain"/>
    <property type="match status" value="1"/>
</dbReference>
<keyword evidence="1" id="KW-0560">Oxidoreductase</keyword>
<evidence type="ECO:0000313" key="6">
    <source>
        <dbReference type="Proteomes" id="UP000291483"/>
    </source>
</evidence>
<reference evidence="5 6" key="1">
    <citation type="submission" date="2019-02" db="EMBL/GenBank/DDBJ databases">
        <title>Sequencing the genomes of 1000 actinobacteria strains.</title>
        <authorList>
            <person name="Klenk H.-P."/>
        </authorList>
    </citation>
    <scope>NUCLEOTIDE SEQUENCE [LARGE SCALE GENOMIC DNA]</scope>
    <source>
        <strain evidence="5 6">DSM 18319</strain>
    </source>
</reference>
<organism evidence="5 6">
    <name type="scientific">Microterricola gilva</name>
    <dbReference type="NCBI Taxonomy" id="393267"/>
    <lineage>
        <taxon>Bacteria</taxon>
        <taxon>Bacillati</taxon>
        <taxon>Actinomycetota</taxon>
        <taxon>Actinomycetes</taxon>
        <taxon>Micrococcales</taxon>
        <taxon>Microbacteriaceae</taxon>
        <taxon>Microterricola</taxon>
    </lineage>
</organism>
<evidence type="ECO:0000256" key="2">
    <source>
        <dbReference type="ARBA" id="ARBA00023027"/>
    </source>
</evidence>
<dbReference type="Pfam" id="PF01408">
    <property type="entry name" value="GFO_IDH_MocA"/>
    <property type="match status" value="1"/>
</dbReference>